<dbReference type="Proteomes" id="UP000177082">
    <property type="component" value="Unassembled WGS sequence"/>
</dbReference>
<comment type="caution">
    <text evidence="1">The sequence shown here is derived from an EMBL/GenBank/DDBJ whole genome shotgun (WGS) entry which is preliminary data.</text>
</comment>
<sequence>MSPQEFELSRRGEKVLEILAAYPDPIDRAIALYLMLGSSERVASQYKRQLNGLSTFGINNLLDCKGIVRQPRSLSHRRIADSIDIVSGIASGNQTIASFLAQFDLTERPRIDSFLRNVYRRMLVPGSRLHATTLRIFPEDDPDVFLVGRDFSPPKIPGLRKIGDFTPPAVFTDPRLSSRERIACVLQREVFSHFAIKGELSAQGPLIRELVPDENGEPLLVHGIADVHVEIFDLKLPRRVVDSGQLNSVYLEQFKFMSEGEILAEYKRFRPGVVDVIKLLRERKTFMGLNVFAESEINLAFLKIASSAYPLPLS</sequence>
<proteinExistence type="predicted"/>
<protein>
    <submittedName>
        <fullName evidence="1">Uncharacterized protein</fullName>
    </submittedName>
</protein>
<accession>A0A1F8BK10</accession>
<organism evidence="1 2">
    <name type="scientific">Candidatus Woesebacteria bacterium RIFCSPLOWO2_01_FULL_39_21</name>
    <dbReference type="NCBI Taxonomy" id="1802519"/>
    <lineage>
        <taxon>Bacteria</taxon>
        <taxon>Candidatus Woeseibacteriota</taxon>
    </lineage>
</organism>
<dbReference type="EMBL" id="MGHF01000012">
    <property type="protein sequence ID" value="OGM63628.1"/>
    <property type="molecule type" value="Genomic_DNA"/>
</dbReference>
<reference evidence="1 2" key="1">
    <citation type="journal article" date="2016" name="Nat. Commun.">
        <title>Thousands of microbial genomes shed light on interconnected biogeochemical processes in an aquifer system.</title>
        <authorList>
            <person name="Anantharaman K."/>
            <person name="Brown C.T."/>
            <person name="Hug L.A."/>
            <person name="Sharon I."/>
            <person name="Castelle C.J."/>
            <person name="Probst A.J."/>
            <person name="Thomas B.C."/>
            <person name="Singh A."/>
            <person name="Wilkins M.J."/>
            <person name="Karaoz U."/>
            <person name="Brodie E.L."/>
            <person name="Williams K.H."/>
            <person name="Hubbard S.S."/>
            <person name="Banfield J.F."/>
        </authorList>
    </citation>
    <scope>NUCLEOTIDE SEQUENCE [LARGE SCALE GENOMIC DNA]</scope>
</reference>
<evidence type="ECO:0000313" key="1">
    <source>
        <dbReference type="EMBL" id="OGM63628.1"/>
    </source>
</evidence>
<evidence type="ECO:0000313" key="2">
    <source>
        <dbReference type="Proteomes" id="UP000177082"/>
    </source>
</evidence>
<dbReference type="STRING" id="1802519.A2961_00335"/>
<dbReference type="AlphaFoldDB" id="A0A1F8BK10"/>
<gene>
    <name evidence="1" type="ORF">A2961_00335</name>
</gene>
<name>A0A1F8BK10_9BACT</name>